<dbReference type="OrthoDB" id="4455194at2759"/>
<proteinExistence type="predicted"/>
<dbReference type="EMBL" id="JAPQKQ010000005">
    <property type="protein sequence ID" value="KAJ5195766.1"/>
    <property type="molecule type" value="Genomic_DNA"/>
</dbReference>
<evidence type="ECO:0000256" key="1">
    <source>
        <dbReference type="SAM" id="MobiDB-lite"/>
    </source>
</evidence>
<evidence type="ECO:0000313" key="2">
    <source>
        <dbReference type="EMBL" id="KAJ5195766.1"/>
    </source>
</evidence>
<accession>A0A9W9JK42</accession>
<feature type="compositionally biased region" description="Polar residues" evidence="1">
    <location>
        <begin position="508"/>
        <end position="528"/>
    </location>
</feature>
<feature type="region of interest" description="Disordered" evidence="1">
    <location>
        <begin position="449"/>
        <end position="486"/>
    </location>
</feature>
<reference evidence="2" key="1">
    <citation type="submission" date="2022-11" db="EMBL/GenBank/DDBJ databases">
        <authorList>
            <person name="Petersen C."/>
        </authorList>
    </citation>
    <scope>NUCLEOTIDE SEQUENCE</scope>
    <source>
        <strain evidence="2">IBT 20477</strain>
    </source>
</reference>
<protein>
    <submittedName>
        <fullName evidence="2">Uncharacterized protein</fullName>
    </submittedName>
</protein>
<feature type="compositionally biased region" description="Polar residues" evidence="1">
    <location>
        <begin position="395"/>
        <end position="422"/>
    </location>
</feature>
<evidence type="ECO:0000313" key="3">
    <source>
        <dbReference type="Proteomes" id="UP001150942"/>
    </source>
</evidence>
<organism evidence="2 3">
    <name type="scientific">Penicillium cf. viridicatum</name>
    <dbReference type="NCBI Taxonomy" id="2972119"/>
    <lineage>
        <taxon>Eukaryota</taxon>
        <taxon>Fungi</taxon>
        <taxon>Dikarya</taxon>
        <taxon>Ascomycota</taxon>
        <taxon>Pezizomycotina</taxon>
        <taxon>Eurotiomycetes</taxon>
        <taxon>Eurotiomycetidae</taxon>
        <taxon>Eurotiales</taxon>
        <taxon>Aspergillaceae</taxon>
        <taxon>Penicillium</taxon>
    </lineage>
</organism>
<name>A0A9W9JK42_9EURO</name>
<gene>
    <name evidence="2" type="ORF">N7449_006245</name>
</gene>
<dbReference type="Proteomes" id="UP001150942">
    <property type="component" value="Unassembled WGS sequence"/>
</dbReference>
<feature type="region of interest" description="Disordered" evidence="1">
    <location>
        <begin position="508"/>
        <end position="530"/>
    </location>
</feature>
<feature type="compositionally biased region" description="Polar residues" evidence="1">
    <location>
        <begin position="310"/>
        <end position="330"/>
    </location>
</feature>
<sequence>MDISLALKVLRNAPPQALQNHRQEAIEAFRDIEARLRELDSSSVEQPTAAGQAKIKPSHSTNLLTALNKTASWVWCSTNRRPDEVLGIKRPRDRDRRLGDVRRIEGEPQAKPKYKLLRVLAQRSLALQGEKSGYLDVESYCKVASSREKDKAHKGRGGKSPYMQETARQYGSASGISAFTALAVSQFKNLKYEEIPEFLDCLLKSDSMNLPALVDNPGTELSSITEVIQKSSGWLCELQTYYDRFLDIREDFDKQQSNERIRMRRISLNSSVHDFTNSSTESPPSSDRPSAIESTSPRSNKTRSHPPTSPQESLEQPMSEFSGSSYSTGREASPFVGHGQSHTRPSEPPSQRRLPLIKSQMEGINWSDCAGTLPQRIFNPSRMPNSAAESPISPLPSSENHSNIENTRSDIVSSTSQPQDPSIQPEAGISDSRNYYNPWLYVHATSQPHDPSIQPCASTNDAQIQSDDWPNVHTPSQPHDPSIQPEAGISDSRNYYDPWMYVHATSQPHDPSIQPYASTNDTQIQSDDWPNVHAPPQPHDPSIQSEAGISDSRNHYNPWLYVHATSQPHGPPIQPYVSTNAQIQSDNWPNVHATFRLNDPSLAPYASTNNTQVSFDSSQQVPSQRAVYQHPARSALPLCMTAQVQMPLQAT</sequence>
<feature type="region of interest" description="Disordered" evidence="1">
    <location>
        <begin position="272"/>
        <end position="353"/>
    </location>
</feature>
<keyword evidence="3" id="KW-1185">Reference proteome</keyword>
<feature type="compositionally biased region" description="Polar residues" evidence="1">
    <location>
        <begin position="449"/>
        <end position="479"/>
    </location>
</feature>
<feature type="region of interest" description="Disordered" evidence="1">
    <location>
        <begin position="375"/>
        <end position="430"/>
    </location>
</feature>
<reference evidence="2" key="2">
    <citation type="journal article" date="2023" name="IMA Fungus">
        <title>Comparative genomic study of the Penicillium genus elucidates a diverse pangenome and 15 lateral gene transfer events.</title>
        <authorList>
            <person name="Petersen C."/>
            <person name="Sorensen T."/>
            <person name="Nielsen M.R."/>
            <person name="Sondergaard T.E."/>
            <person name="Sorensen J.L."/>
            <person name="Fitzpatrick D.A."/>
            <person name="Frisvad J.C."/>
            <person name="Nielsen K.L."/>
        </authorList>
    </citation>
    <scope>NUCLEOTIDE SEQUENCE</scope>
    <source>
        <strain evidence="2">IBT 20477</strain>
    </source>
</reference>
<comment type="caution">
    <text evidence="2">The sequence shown here is derived from an EMBL/GenBank/DDBJ whole genome shotgun (WGS) entry which is preliminary data.</text>
</comment>
<feature type="compositionally biased region" description="Polar residues" evidence="1">
    <location>
        <begin position="272"/>
        <end position="299"/>
    </location>
</feature>
<dbReference type="AlphaFoldDB" id="A0A9W9JK42"/>